<feature type="compositionally biased region" description="Low complexity" evidence="1">
    <location>
        <begin position="13"/>
        <end position="24"/>
    </location>
</feature>
<dbReference type="SUPFAM" id="SSF55961">
    <property type="entry name" value="Bet v1-like"/>
    <property type="match status" value="1"/>
</dbReference>
<dbReference type="Proteomes" id="UP000241890">
    <property type="component" value="Unassembled WGS sequence"/>
</dbReference>
<dbReference type="EMBL" id="BEYU01000006">
    <property type="protein sequence ID" value="GBG24527.1"/>
    <property type="molecule type" value="Genomic_DNA"/>
</dbReference>
<reference evidence="2 3" key="1">
    <citation type="submission" date="2017-12" db="EMBL/GenBank/DDBJ databases">
        <title>Sequencing, de novo assembly and annotation of complete genome of a new Thraustochytrid species, strain FCC1311.</title>
        <authorList>
            <person name="Sedici K."/>
            <person name="Godart F."/>
            <person name="Aiese Cigliano R."/>
            <person name="Sanseverino W."/>
            <person name="Barakat M."/>
            <person name="Ortet P."/>
            <person name="Marechal E."/>
            <person name="Cagnac O."/>
            <person name="Amato A."/>
        </authorList>
    </citation>
    <scope>NUCLEOTIDE SEQUENCE [LARGE SCALE GENOMIC DNA]</scope>
</reference>
<keyword evidence="3" id="KW-1185">Reference proteome</keyword>
<evidence type="ECO:0000313" key="3">
    <source>
        <dbReference type="Proteomes" id="UP000241890"/>
    </source>
</evidence>
<dbReference type="InParanoid" id="A0A2R5G0H3"/>
<proteinExistence type="predicted"/>
<evidence type="ECO:0000313" key="2">
    <source>
        <dbReference type="EMBL" id="GBG24527.1"/>
    </source>
</evidence>
<gene>
    <name evidence="2" type="ORF">FCC1311_007462</name>
</gene>
<protein>
    <submittedName>
        <fullName evidence="2">Uncharacterized protein</fullName>
    </submittedName>
</protein>
<sequence>MSKLAASGPQPALTTSTTPRPSLSGRWSRTGPPVRPPKLPNFNEETGEETLTFVVRATPDECYKAVLDMTALMKAEQPQSAVSRTTGTADAVGSVYTQTIGSLQVKVEVRKATEGRHLVFTTSVFGEGEPKYAMQRWDFAPFHGDAALCQVTRIQDGQTLRELEATLKANAGFCAPCLGSQITSRAQDLYLDAVSRIKLHLENYGKNGLRNDAL</sequence>
<accession>A0A2R5G0H3</accession>
<organism evidence="2 3">
    <name type="scientific">Hondaea fermentalgiana</name>
    <dbReference type="NCBI Taxonomy" id="2315210"/>
    <lineage>
        <taxon>Eukaryota</taxon>
        <taxon>Sar</taxon>
        <taxon>Stramenopiles</taxon>
        <taxon>Bigyra</taxon>
        <taxon>Labyrinthulomycetes</taxon>
        <taxon>Thraustochytrida</taxon>
        <taxon>Thraustochytriidae</taxon>
        <taxon>Hondaea</taxon>
    </lineage>
</organism>
<dbReference type="AlphaFoldDB" id="A0A2R5G0H3"/>
<comment type="caution">
    <text evidence="2">The sequence shown here is derived from an EMBL/GenBank/DDBJ whole genome shotgun (WGS) entry which is preliminary data.</text>
</comment>
<name>A0A2R5G0H3_9STRA</name>
<evidence type="ECO:0000256" key="1">
    <source>
        <dbReference type="SAM" id="MobiDB-lite"/>
    </source>
</evidence>
<feature type="region of interest" description="Disordered" evidence="1">
    <location>
        <begin position="1"/>
        <end position="45"/>
    </location>
</feature>